<proteinExistence type="predicted"/>
<dbReference type="EMBL" id="BAABJW010000002">
    <property type="protein sequence ID" value="GAA4809744.1"/>
    <property type="molecule type" value="Genomic_DNA"/>
</dbReference>
<sequence>MNFISSFYKLKVIAVISVVIVASCSKDDVVKTGYTQNLVAAFSISDEKHLVDSTIQFYNESIGPENRTSFEWDFGDGNSSTLKSPTHSYSEVDNFIVKLTIKNGSLEHETSKEISISLSNDIPNRSSLKSRLDALNGKIIVCAHRANYSGAPENSLKSISDAIINGIGMVELDIRQTKDGELILMHDATIDRTTNGSGNVSDFLLEELKQFNLYKDNGTLTNEKIPTLKEVLKLARGKIYIDLDIDKKASFSKVYSLVDQYGMLKQVLFYSSEFNVIKDMINLNNKNVLFMPIARNQNDFNQYSSFDIDVIQFNVDDASVLQQIKNKGWYIFRNAYVNTNTTPLTDNYAQLNEVISVGGSVVQTDNSIEVKTKLQSQNLND</sequence>
<dbReference type="Gene3D" id="2.60.40.10">
    <property type="entry name" value="Immunoglobulins"/>
    <property type="match status" value="1"/>
</dbReference>
<evidence type="ECO:0008006" key="5">
    <source>
        <dbReference type="Google" id="ProtNLM"/>
    </source>
</evidence>
<dbReference type="CDD" id="cd08566">
    <property type="entry name" value="GDPD_AtGDE_like"/>
    <property type="match status" value="1"/>
</dbReference>
<comment type="caution">
    <text evidence="3">The sequence shown here is derived from an EMBL/GenBank/DDBJ whole genome shotgun (WGS) entry which is preliminary data.</text>
</comment>
<dbReference type="CDD" id="cd00146">
    <property type="entry name" value="PKD"/>
    <property type="match status" value="1"/>
</dbReference>
<dbReference type="InterPro" id="IPR013783">
    <property type="entry name" value="Ig-like_fold"/>
</dbReference>
<dbReference type="PROSITE" id="PS50093">
    <property type="entry name" value="PKD"/>
    <property type="match status" value="1"/>
</dbReference>
<protein>
    <recommendedName>
        <fullName evidence="5">PKD domain-containing protein</fullName>
    </recommendedName>
</protein>
<feature type="domain" description="GP-PDE" evidence="2">
    <location>
        <begin position="139"/>
        <end position="381"/>
    </location>
</feature>
<dbReference type="PANTHER" id="PTHR46320:SF1">
    <property type="entry name" value="GLYCEROPHOSPHODIESTER PHOSPHODIESTERASE 1"/>
    <property type="match status" value="1"/>
</dbReference>
<dbReference type="PANTHER" id="PTHR46320">
    <property type="entry name" value="GLYCEROPHOSPHODIESTER PHOSPHODIESTERASE 1"/>
    <property type="match status" value="1"/>
</dbReference>
<dbReference type="SMART" id="SM00089">
    <property type="entry name" value="PKD"/>
    <property type="match status" value="1"/>
</dbReference>
<dbReference type="InterPro" id="IPR030395">
    <property type="entry name" value="GP_PDE_dom"/>
</dbReference>
<feature type="domain" description="PKD" evidence="1">
    <location>
        <begin position="38"/>
        <end position="103"/>
    </location>
</feature>
<dbReference type="InterPro" id="IPR035986">
    <property type="entry name" value="PKD_dom_sf"/>
</dbReference>
<reference evidence="4" key="1">
    <citation type="journal article" date="2019" name="Int. J. Syst. Evol. Microbiol.">
        <title>The Global Catalogue of Microorganisms (GCM) 10K type strain sequencing project: providing services to taxonomists for standard genome sequencing and annotation.</title>
        <authorList>
            <consortium name="The Broad Institute Genomics Platform"/>
            <consortium name="The Broad Institute Genome Sequencing Center for Infectious Disease"/>
            <person name="Wu L."/>
            <person name="Ma J."/>
        </authorList>
    </citation>
    <scope>NUCLEOTIDE SEQUENCE [LARGE SCALE GENOMIC DNA]</scope>
    <source>
        <strain evidence="4">JCM 18325</strain>
    </source>
</reference>
<dbReference type="Pfam" id="PF18911">
    <property type="entry name" value="PKD_4"/>
    <property type="match status" value="1"/>
</dbReference>
<accession>A0ABP9CEZ5</accession>
<name>A0ABP9CEZ5_9FLAO</name>
<evidence type="ECO:0000313" key="3">
    <source>
        <dbReference type="EMBL" id="GAA4809744.1"/>
    </source>
</evidence>
<evidence type="ECO:0000259" key="1">
    <source>
        <dbReference type="PROSITE" id="PS50093"/>
    </source>
</evidence>
<dbReference type="RefSeq" id="WP_345276411.1">
    <property type="nucleotide sequence ID" value="NZ_BAABJW010000002.1"/>
</dbReference>
<dbReference type="PROSITE" id="PS51704">
    <property type="entry name" value="GP_PDE"/>
    <property type="match status" value="1"/>
</dbReference>
<gene>
    <name evidence="3" type="ORF">GCM10023330_15850</name>
</gene>
<dbReference type="Gene3D" id="3.20.20.190">
    <property type="entry name" value="Phosphatidylinositol (PI) phosphodiesterase"/>
    <property type="match status" value="1"/>
</dbReference>
<evidence type="ECO:0000313" key="4">
    <source>
        <dbReference type="Proteomes" id="UP001501433"/>
    </source>
</evidence>
<dbReference type="InterPro" id="IPR022409">
    <property type="entry name" value="PKD/Chitinase_dom"/>
</dbReference>
<dbReference type="SUPFAM" id="SSF49299">
    <property type="entry name" value="PKD domain"/>
    <property type="match status" value="1"/>
</dbReference>
<keyword evidence="4" id="KW-1185">Reference proteome</keyword>
<dbReference type="SUPFAM" id="SSF51695">
    <property type="entry name" value="PLC-like phosphodiesterases"/>
    <property type="match status" value="1"/>
</dbReference>
<evidence type="ECO:0000259" key="2">
    <source>
        <dbReference type="PROSITE" id="PS51704"/>
    </source>
</evidence>
<organism evidence="3 4">
    <name type="scientific">Litoribaculum gwangyangense</name>
    <dbReference type="NCBI Taxonomy" id="1130722"/>
    <lineage>
        <taxon>Bacteria</taxon>
        <taxon>Pseudomonadati</taxon>
        <taxon>Bacteroidota</taxon>
        <taxon>Flavobacteriia</taxon>
        <taxon>Flavobacteriales</taxon>
        <taxon>Flavobacteriaceae</taxon>
        <taxon>Litoribaculum</taxon>
    </lineage>
</organism>
<dbReference type="Pfam" id="PF03009">
    <property type="entry name" value="GDPD"/>
    <property type="match status" value="1"/>
</dbReference>
<dbReference type="InterPro" id="IPR000601">
    <property type="entry name" value="PKD_dom"/>
</dbReference>
<dbReference type="InterPro" id="IPR017946">
    <property type="entry name" value="PLC-like_Pdiesterase_TIM-brl"/>
</dbReference>
<dbReference type="Proteomes" id="UP001501433">
    <property type="component" value="Unassembled WGS sequence"/>
</dbReference>